<reference evidence="2" key="1">
    <citation type="submission" date="2017-09" db="EMBL/GenBank/DDBJ databases">
        <authorList>
            <person name="Varghese N."/>
            <person name="Submissions S."/>
        </authorList>
    </citation>
    <scope>NUCLEOTIDE SEQUENCE [LARGE SCALE GENOMIC DNA]</scope>
    <source>
        <strain evidence="2">JKS000234</strain>
    </source>
</reference>
<dbReference type="AlphaFoldDB" id="A0A286DSP4"/>
<evidence type="ECO:0008006" key="3">
    <source>
        <dbReference type="Google" id="ProtNLM"/>
    </source>
</evidence>
<dbReference type="Gene3D" id="3.40.50.300">
    <property type="entry name" value="P-loop containing nucleotide triphosphate hydrolases"/>
    <property type="match status" value="1"/>
</dbReference>
<dbReference type="EMBL" id="OCMY01000005">
    <property type="protein sequence ID" value="SOD61707.1"/>
    <property type="molecule type" value="Genomic_DNA"/>
</dbReference>
<dbReference type="RefSeq" id="WP_097098684.1">
    <property type="nucleotide sequence ID" value="NZ_OCMY01000005.1"/>
</dbReference>
<dbReference type="OrthoDB" id="9776634at2"/>
<accession>A0A286DSP4</accession>
<evidence type="ECO:0000313" key="1">
    <source>
        <dbReference type="EMBL" id="SOD61707.1"/>
    </source>
</evidence>
<dbReference type="InterPro" id="IPR027417">
    <property type="entry name" value="P-loop_NTPase"/>
</dbReference>
<name>A0A286DSP4_9GAMM</name>
<protein>
    <recommendedName>
        <fullName evidence="3">Deoxyadenosine/deoxycytidine kinase</fullName>
    </recommendedName>
</protein>
<gene>
    <name evidence="1" type="ORF">SAMN06273570_5259</name>
</gene>
<dbReference type="Proteomes" id="UP000219271">
    <property type="component" value="Unassembled WGS sequence"/>
</dbReference>
<proteinExistence type="predicted"/>
<organism evidence="1 2">
    <name type="scientific">Candidatus Pantoea floridensis</name>
    <dbReference type="NCBI Taxonomy" id="1938870"/>
    <lineage>
        <taxon>Bacteria</taxon>
        <taxon>Pseudomonadati</taxon>
        <taxon>Pseudomonadota</taxon>
        <taxon>Gammaproteobacteria</taxon>
        <taxon>Enterobacterales</taxon>
        <taxon>Erwiniaceae</taxon>
        <taxon>Pantoea</taxon>
    </lineage>
</organism>
<sequence>MTSITTTENLHYLTTSPWNIPSVRHVRDREPLLITVSGNYNLGKSAFMHRLGARLFLQDNYTILIDESAFRHPQHPYGLREAEANFFSFIIHMMAQRDILIKSWLNCGFNVIIERSFTEDLMLSRLLNGASLLSEDETALHTKLHDCYVSANRKSDCVFYFDYPAERSKLNHESAVRAGQIPAFFCGGINREEWFSACHVLYRDFQQSLCSEGVTVMEHNYDCYEDALLSNFMHRFF</sequence>
<evidence type="ECO:0000313" key="2">
    <source>
        <dbReference type="Proteomes" id="UP000219271"/>
    </source>
</evidence>
<dbReference type="SUPFAM" id="SSF52540">
    <property type="entry name" value="P-loop containing nucleoside triphosphate hydrolases"/>
    <property type="match status" value="1"/>
</dbReference>
<keyword evidence="2" id="KW-1185">Reference proteome</keyword>